<accession>A0A2N9EQD0</accession>
<dbReference type="AlphaFoldDB" id="A0A2N9EQD0"/>
<reference evidence="1" key="1">
    <citation type="submission" date="2018-02" db="EMBL/GenBank/DDBJ databases">
        <authorList>
            <person name="Cohen D.B."/>
            <person name="Kent A.D."/>
        </authorList>
    </citation>
    <scope>NUCLEOTIDE SEQUENCE</scope>
</reference>
<proteinExistence type="predicted"/>
<name>A0A2N9EQD0_FAGSY</name>
<protein>
    <submittedName>
        <fullName evidence="1">Uncharacterized protein</fullName>
    </submittedName>
</protein>
<dbReference type="EMBL" id="OIVN01000233">
    <property type="protein sequence ID" value="SPC76764.1"/>
    <property type="molecule type" value="Genomic_DNA"/>
</dbReference>
<organism evidence="1">
    <name type="scientific">Fagus sylvatica</name>
    <name type="common">Beechnut</name>
    <dbReference type="NCBI Taxonomy" id="28930"/>
    <lineage>
        <taxon>Eukaryota</taxon>
        <taxon>Viridiplantae</taxon>
        <taxon>Streptophyta</taxon>
        <taxon>Embryophyta</taxon>
        <taxon>Tracheophyta</taxon>
        <taxon>Spermatophyta</taxon>
        <taxon>Magnoliopsida</taxon>
        <taxon>eudicotyledons</taxon>
        <taxon>Gunneridae</taxon>
        <taxon>Pentapetalae</taxon>
        <taxon>rosids</taxon>
        <taxon>fabids</taxon>
        <taxon>Fagales</taxon>
        <taxon>Fagaceae</taxon>
        <taxon>Fagus</taxon>
    </lineage>
</organism>
<gene>
    <name evidence="1" type="ORF">FSB_LOCUS4646</name>
</gene>
<evidence type="ECO:0000313" key="1">
    <source>
        <dbReference type="EMBL" id="SPC76764.1"/>
    </source>
</evidence>
<sequence length="79" mass="9091">MQSENKKWVSSKSTINGSQWSDCKNPNVFDSAGRVVDDHGKGKHKQLQCPMQQELVDSDKESFYKRLSKLYETWGLNLV</sequence>